<evidence type="ECO:0000313" key="9">
    <source>
        <dbReference type="Proteomes" id="UP000319663"/>
    </source>
</evidence>
<evidence type="ECO:0000256" key="3">
    <source>
        <dbReference type="ARBA" id="ARBA00022670"/>
    </source>
</evidence>
<keyword evidence="6" id="KW-0788">Thiol protease</keyword>
<accession>A0A507QV56</accession>
<proteinExistence type="predicted"/>
<feature type="compositionally biased region" description="Basic and acidic residues" evidence="7">
    <location>
        <begin position="416"/>
        <end position="427"/>
    </location>
</feature>
<dbReference type="STRING" id="5098.A0A507QV56"/>
<organism evidence="8 9">
    <name type="scientific">Monascus purpureus</name>
    <name type="common">Red mold</name>
    <name type="synonym">Monascus anka</name>
    <dbReference type="NCBI Taxonomy" id="5098"/>
    <lineage>
        <taxon>Eukaryota</taxon>
        <taxon>Fungi</taxon>
        <taxon>Dikarya</taxon>
        <taxon>Ascomycota</taxon>
        <taxon>Pezizomycotina</taxon>
        <taxon>Eurotiomycetes</taxon>
        <taxon>Eurotiomycetidae</taxon>
        <taxon>Eurotiales</taxon>
        <taxon>Aspergillaceae</taxon>
        <taxon>Monascus</taxon>
    </lineage>
</organism>
<dbReference type="GO" id="GO:0071108">
    <property type="term" value="P:protein K48-linked deubiquitination"/>
    <property type="evidence" value="ECO:0007669"/>
    <property type="project" value="TreeGrafter"/>
</dbReference>
<evidence type="ECO:0000256" key="7">
    <source>
        <dbReference type="SAM" id="MobiDB-lite"/>
    </source>
</evidence>
<feature type="region of interest" description="Disordered" evidence="7">
    <location>
        <begin position="407"/>
        <end position="427"/>
    </location>
</feature>
<dbReference type="InterPro" id="IPR042468">
    <property type="entry name" value="Peptidase_C65_otubain_sub1"/>
</dbReference>
<dbReference type="InterPro" id="IPR042467">
    <property type="entry name" value="Peptidase_C65_otubain_sub2"/>
</dbReference>
<dbReference type="GO" id="GO:0004843">
    <property type="term" value="F:cysteine-type deubiquitinase activity"/>
    <property type="evidence" value="ECO:0007669"/>
    <property type="project" value="UniProtKB-EC"/>
</dbReference>
<name>A0A507QV56_MONPU</name>
<dbReference type="InterPro" id="IPR019400">
    <property type="entry name" value="Peptidase_C65_otubain"/>
</dbReference>
<dbReference type="EC" id="3.4.19.12" evidence="2"/>
<gene>
    <name evidence="8" type="ORF">MPDQ_007034</name>
</gene>
<dbReference type="InterPro" id="IPR038765">
    <property type="entry name" value="Papain-like_cys_pep_sf"/>
</dbReference>
<dbReference type="Gene3D" id="1.20.1300.20">
    <property type="entry name" value="Peptidase C65 Otubain, subdomain 2"/>
    <property type="match status" value="1"/>
</dbReference>
<dbReference type="Pfam" id="PF10275">
    <property type="entry name" value="Peptidase_C65"/>
    <property type="match status" value="1"/>
</dbReference>
<feature type="region of interest" description="Disordered" evidence="7">
    <location>
        <begin position="357"/>
        <end position="380"/>
    </location>
</feature>
<evidence type="ECO:0000256" key="1">
    <source>
        <dbReference type="ARBA" id="ARBA00000707"/>
    </source>
</evidence>
<comment type="caution">
    <text evidence="8">The sequence shown here is derived from an EMBL/GenBank/DDBJ whole genome shotgun (WGS) entry which is preliminary data.</text>
</comment>
<dbReference type="AlphaFoldDB" id="A0A507QV56"/>
<protein>
    <recommendedName>
        <fullName evidence="2">ubiquitinyl hydrolase 1</fullName>
        <ecNumber evidence="2">3.4.19.12</ecNumber>
    </recommendedName>
</protein>
<dbReference type="OrthoDB" id="18915at2759"/>
<evidence type="ECO:0000256" key="5">
    <source>
        <dbReference type="ARBA" id="ARBA00022801"/>
    </source>
</evidence>
<keyword evidence="9" id="KW-1185">Reference proteome</keyword>
<evidence type="ECO:0000256" key="6">
    <source>
        <dbReference type="ARBA" id="ARBA00022807"/>
    </source>
</evidence>
<dbReference type="SUPFAM" id="SSF54001">
    <property type="entry name" value="Cysteine proteinases"/>
    <property type="match status" value="1"/>
</dbReference>
<comment type="catalytic activity">
    <reaction evidence="1">
        <text>Thiol-dependent hydrolysis of ester, thioester, amide, peptide and isopeptide bonds formed by the C-terminal Gly of ubiquitin (a 76-residue protein attached to proteins as an intracellular targeting signal).</text>
        <dbReference type="EC" id="3.4.19.12"/>
    </reaction>
</comment>
<dbReference type="GO" id="GO:0006508">
    <property type="term" value="P:proteolysis"/>
    <property type="evidence" value="ECO:0007669"/>
    <property type="project" value="UniProtKB-KW"/>
</dbReference>
<sequence length="427" mass="47890">MNTLTPEELERFQKLSNEFEPDIQGPLVSQKQSSNAIALEYANADPNFSAKASALAVTHPMSRIMKGDGNCGWRAVAFGYLENLFALRDTLRVQRELMRVKSLSTLLNQVGQQEHLYEMFVDATEEVLTKISQAIQNGIQDESFLEDAFNDEYNSSAIISHFRLLTSAWMKLNPQRYQAFLPVPLDEYCATRVETVKSEIDEVSLQALVDGVISGSGFAVEILYLDRSEGEAATLHLLTPNQPSVATIRLLYRPGHYDILYRPEQIVNMAPVMVNYQYAVASNYPPWDQGALSFDLNSHLMAIPGLAMDLSFPFAHAPTQIASVPPDTQFRVSSPQEVYQSPIPIQPAAPVIPVLSQRKTRPTPPPSTTLSNRSSEGPQIRLNPLVMKPNLRRSFPVTSVKSSPYNQAHFQNQDFEPIHWDPRDSRK</sequence>
<keyword evidence="4" id="KW-0833">Ubl conjugation pathway</keyword>
<dbReference type="Gene3D" id="3.30.200.60">
    <property type="entry name" value="Peptidase C65 Otubain, subdomain 1"/>
    <property type="match status" value="1"/>
</dbReference>
<dbReference type="PANTHER" id="PTHR12931:SF15">
    <property type="entry name" value="UBIQUITIN THIOESTERASE OTUBAIN-LIKE"/>
    <property type="match status" value="1"/>
</dbReference>
<evidence type="ECO:0000256" key="2">
    <source>
        <dbReference type="ARBA" id="ARBA00012759"/>
    </source>
</evidence>
<dbReference type="CDD" id="cd22749">
    <property type="entry name" value="Otubain_C65"/>
    <property type="match status" value="1"/>
</dbReference>
<dbReference type="GO" id="GO:0043130">
    <property type="term" value="F:ubiquitin binding"/>
    <property type="evidence" value="ECO:0007669"/>
    <property type="project" value="TreeGrafter"/>
</dbReference>
<dbReference type="EMBL" id="VIFY01000069">
    <property type="protein sequence ID" value="TQB72134.1"/>
    <property type="molecule type" value="Genomic_DNA"/>
</dbReference>
<keyword evidence="5" id="KW-0378">Hydrolase</keyword>
<dbReference type="PANTHER" id="PTHR12931">
    <property type="entry name" value="UBIQUITIN THIOLESTERASE PROTEIN OTUB"/>
    <property type="match status" value="1"/>
</dbReference>
<dbReference type="GO" id="GO:0005634">
    <property type="term" value="C:nucleus"/>
    <property type="evidence" value="ECO:0007669"/>
    <property type="project" value="TreeGrafter"/>
</dbReference>
<dbReference type="Proteomes" id="UP000319663">
    <property type="component" value="Unassembled WGS sequence"/>
</dbReference>
<evidence type="ECO:0000313" key="8">
    <source>
        <dbReference type="EMBL" id="TQB72134.1"/>
    </source>
</evidence>
<keyword evidence="3" id="KW-0645">Protease</keyword>
<reference evidence="8 9" key="1">
    <citation type="submission" date="2019-06" db="EMBL/GenBank/DDBJ databases">
        <title>Wine fermentation using esterase from Monascus purpureus.</title>
        <authorList>
            <person name="Geng C."/>
            <person name="Zhang Y."/>
        </authorList>
    </citation>
    <scope>NUCLEOTIDE SEQUENCE [LARGE SCALE GENOMIC DNA]</scope>
    <source>
        <strain evidence="8">HQ1</strain>
    </source>
</reference>
<dbReference type="FunFam" id="1.20.1300.20:FF:000003">
    <property type="entry name" value="Ubiquitin thiolesterase (OtuB1), putative"/>
    <property type="match status" value="1"/>
</dbReference>
<evidence type="ECO:0000256" key="4">
    <source>
        <dbReference type="ARBA" id="ARBA00022786"/>
    </source>
</evidence>